<dbReference type="PANTHER" id="PTHR10738:SF0">
    <property type="entry name" value="PROTEIN ARGININE N-METHYLTRANSFERASE 5"/>
    <property type="match status" value="1"/>
</dbReference>
<dbReference type="Pfam" id="PF05185">
    <property type="entry name" value="PRMT5"/>
    <property type="match status" value="1"/>
</dbReference>
<evidence type="ECO:0000256" key="4">
    <source>
        <dbReference type="PIRNR" id="PIRNR015894"/>
    </source>
</evidence>
<dbReference type="Proteomes" id="UP000887566">
    <property type="component" value="Unplaced"/>
</dbReference>
<feature type="binding site" evidence="5">
    <location>
        <begin position="336"/>
        <end position="337"/>
    </location>
    <ligand>
        <name>S-adenosyl-L-methionine</name>
        <dbReference type="ChEBI" id="CHEBI:59789"/>
    </ligand>
</feature>
<dbReference type="PANTHER" id="PTHR10738">
    <property type="entry name" value="PROTEIN ARGININE N-METHYLTRANSFERASE 5"/>
    <property type="match status" value="1"/>
</dbReference>
<dbReference type="InterPro" id="IPR035247">
    <property type="entry name" value="PRMT5_TIM"/>
</dbReference>
<sequence>MADVDHQQTNGSEEKPTVSIGAVVGSPCFDRDLVSAASKLGTVNFRFLCYYIGGQRATWTPVAGQDPPEISVPDMQMNADSWSRYFCGQMSPWIDLDAEDEALAAVSERALLQELDYAKYLNLKAIMITLKHRDSPRLAALLAKRMWTTNVYYRIWVVVPTEEAALGERRDGDDRDLWGVWADFRRAVANHRLIGACVKLSADLDDEFVEPKRYRRWLAEPVAAVWLDADLFMQDARNKLLLPPAHSALVRALFAPTPSAQPIISCSSAASFDADVLGLYVPPVARLFAERVGVDSDEQSNSVISGFDDALQVPLQPLSDNLDSHTYEIFEKDPIKYVQYQKAIELAADKLLSDGVAATELVVMVLGAGRGPLVSAAIKAEAAVQRRRRDSAISFRLFAVEKNENAIVTLKFMNDTHWRKRVQVVCSDMRSFRPDVQADIVVSELLGSTRGASAQQHGSAVMGFAGYFDSVLFDDVTLSILPATHSPGLISWFPALFPLRDPVRLKKDDQLNVDISRRLDDGGVWYEWRAQYESPDGPVTTELQNPEGQSYYMRLQ</sequence>
<dbReference type="GO" id="GO:0006355">
    <property type="term" value="P:regulation of DNA-templated transcription"/>
    <property type="evidence" value="ECO:0007669"/>
    <property type="project" value="TreeGrafter"/>
</dbReference>
<feature type="binding site" evidence="5">
    <location>
        <position position="327"/>
    </location>
    <ligand>
        <name>S-adenosyl-L-methionine</name>
        <dbReference type="ChEBI" id="CHEBI:59789"/>
    </ligand>
</feature>
<dbReference type="Gene3D" id="3.40.50.150">
    <property type="entry name" value="Vaccinia Virus protein VP39"/>
    <property type="match status" value="1"/>
</dbReference>
<evidence type="ECO:0000256" key="5">
    <source>
        <dbReference type="PIRSR" id="PIRSR015894-2"/>
    </source>
</evidence>
<keyword evidence="1 4" id="KW-0489">Methyltransferase</keyword>
<feature type="site" description="Critical for specifying symmetric addition of methyl groups" evidence="6">
    <location>
        <position position="330"/>
    </location>
</feature>
<dbReference type="PIRSF" id="PIRSF015894">
    <property type="entry name" value="Skb1_MeTrfase"/>
    <property type="match status" value="1"/>
</dbReference>
<dbReference type="InterPro" id="IPR007857">
    <property type="entry name" value="Arg_MeTrfase_PRMT5"/>
</dbReference>
<keyword evidence="10" id="KW-1185">Reference proteome</keyword>
<feature type="binding site" evidence="5">
    <location>
        <begin position="428"/>
        <end position="429"/>
    </location>
    <ligand>
        <name>S-adenosyl-L-methionine</name>
        <dbReference type="ChEBI" id="CHEBI:59789"/>
    </ligand>
</feature>
<name>A0A914V938_9BILA</name>
<evidence type="ECO:0000313" key="11">
    <source>
        <dbReference type="WBParaSite" id="PSAMB.scaffold158size70848.g2820.t1"/>
    </source>
</evidence>
<evidence type="ECO:0000313" key="10">
    <source>
        <dbReference type="Proteomes" id="UP000887566"/>
    </source>
</evidence>
<organism evidence="10 11">
    <name type="scientific">Plectus sambesii</name>
    <dbReference type="NCBI Taxonomy" id="2011161"/>
    <lineage>
        <taxon>Eukaryota</taxon>
        <taxon>Metazoa</taxon>
        <taxon>Ecdysozoa</taxon>
        <taxon>Nematoda</taxon>
        <taxon>Chromadorea</taxon>
        <taxon>Plectida</taxon>
        <taxon>Plectina</taxon>
        <taxon>Plectoidea</taxon>
        <taxon>Plectidae</taxon>
        <taxon>Plectus</taxon>
    </lineage>
</organism>
<dbReference type="WBParaSite" id="PSAMB.scaffold158size70848.g2820.t1">
    <property type="protein sequence ID" value="PSAMB.scaffold158size70848.g2820.t1"/>
    <property type="gene ID" value="PSAMB.scaffold158size70848.g2820"/>
</dbReference>
<dbReference type="GO" id="GO:0005634">
    <property type="term" value="C:nucleus"/>
    <property type="evidence" value="ECO:0007669"/>
    <property type="project" value="TreeGrafter"/>
</dbReference>
<comment type="similarity">
    <text evidence="4">Belongs to the class I-like SAM-binding methyltransferase superfamily.</text>
</comment>
<dbReference type="GO" id="GO:0005829">
    <property type="term" value="C:cytosol"/>
    <property type="evidence" value="ECO:0007669"/>
    <property type="project" value="TreeGrafter"/>
</dbReference>
<dbReference type="Gene3D" id="3.20.20.150">
    <property type="entry name" value="Divalent-metal-dependent TIM barrel enzymes"/>
    <property type="match status" value="1"/>
</dbReference>
<dbReference type="Pfam" id="PF17285">
    <property type="entry name" value="PRMT5_TIM"/>
    <property type="match status" value="1"/>
</dbReference>
<feature type="domain" description="PRMT5 TIM barrel" evidence="8">
    <location>
        <begin position="63"/>
        <end position="257"/>
    </location>
</feature>
<feature type="domain" description="PRMT5 oligomerisation" evidence="9">
    <location>
        <begin position="456"/>
        <end position="553"/>
    </location>
</feature>
<dbReference type="InterPro" id="IPR025799">
    <property type="entry name" value="Arg_MeTrfase"/>
</dbReference>
<accession>A0A914V938</accession>
<dbReference type="Pfam" id="PF17286">
    <property type="entry name" value="PRMT5_C"/>
    <property type="match status" value="1"/>
</dbReference>
<feature type="domain" description="PRMT5 arginine-N-methyltransferase" evidence="7">
    <location>
        <begin position="302"/>
        <end position="448"/>
    </location>
</feature>
<evidence type="ECO:0000259" key="7">
    <source>
        <dbReference type="Pfam" id="PF05185"/>
    </source>
</evidence>
<reference evidence="11" key="1">
    <citation type="submission" date="2022-11" db="UniProtKB">
        <authorList>
            <consortium name="WormBaseParasite"/>
        </authorList>
    </citation>
    <scope>IDENTIFICATION</scope>
</reference>
<dbReference type="InterPro" id="IPR029063">
    <property type="entry name" value="SAM-dependent_MTases_sf"/>
</dbReference>
<protein>
    <recommendedName>
        <fullName evidence="4">Protein arginine N-methyltransferase</fullName>
    </recommendedName>
</protein>
<dbReference type="InterPro" id="IPR035248">
    <property type="entry name" value="PRMT5_C"/>
</dbReference>
<feature type="binding site" evidence="5">
    <location>
        <position position="401"/>
    </location>
    <ligand>
        <name>S-adenosyl-L-methionine</name>
        <dbReference type="ChEBI" id="CHEBI:59789"/>
    </ligand>
</feature>
<keyword evidence="3 4" id="KW-0949">S-adenosyl-L-methionine</keyword>
<dbReference type="AlphaFoldDB" id="A0A914V938"/>
<evidence type="ECO:0000256" key="3">
    <source>
        <dbReference type="ARBA" id="ARBA00022691"/>
    </source>
</evidence>
<dbReference type="Gene3D" id="2.70.160.11">
    <property type="entry name" value="Hnrnp arginine n-methyltransferase1"/>
    <property type="match status" value="1"/>
</dbReference>
<dbReference type="GO" id="GO:0032259">
    <property type="term" value="P:methylation"/>
    <property type="evidence" value="ECO:0007669"/>
    <property type="project" value="UniProtKB-KW"/>
</dbReference>
<dbReference type="GO" id="GO:0016274">
    <property type="term" value="F:protein-arginine N-methyltransferase activity"/>
    <property type="evidence" value="ECO:0007669"/>
    <property type="project" value="InterPro"/>
</dbReference>
<evidence type="ECO:0000256" key="6">
    <source>
        <dbReference type="PIRSR" id="PIRSR015894-3"/>
    </source>
</evidence>
<keyword evidence="2 4" id="KW-0808">Transferase</keyword>
<proteinExistence type="inferred from homology"/>
<evidence type="ECO:0000256" key="2">
    <source>
        <dbReference type="ARBA" id="ARBA00022679"/>
    </source>
</evidence>
<evidence type="ECO:0000259" key="8">
    <source>
        <dbReference type="Pfam" id="PF17285"/>
    </source>
</evidence>
<dbReference type="InterPro" id="IPR035075">
    <property type="entry name" value="PRMT5"/>
</dbReference>
<evidence type="ECO:0000256" key="1">
    <source>
        <dbReference type="ARBA" id="ARBA00022603"/>
    </source>
</evidence>
<evidence type="ECO:0000259" key="9">
    <source>
        <dbReference type="Pfam" id="PF17286"/>
    </source>
</evidence>
<dbReference type="SUPFAM" id="SSF53335">
    <property type="entry name" value="S-adenosyl-L-methionine-dependent methyltransferases"/>
    <property type="match status" value="1"/>
</dbReference>